<feature type="transmembrane region" description="Helical" evidence="10">
    <location>
        <begin position="273"/>
        <end position="294"/>
    </location>
</feature>
<keyword evidence="8 10" id="KW-0472">Membrane</keyword>
<dbReference type="CDD" id="cd18578">
    <property type="entry name" value="ABC_6TM_Pgp_ABCB1_D2_like"/>
    <property type="match status" value="1"/>
</dbReference>
<evidence type="ECO:0000256" key="2">
    <source>
        <dbReference type="ARBA" id="ARBA00022448"/>
    </source>
</evidence>
<dbReference type="PROSITE" id="PS50929">
    <property type="entry name" value="ABC_TM1F"/>
    <property type="match status" value="2"/>
</dbReference>
<reference evidence="13 14" key="1">
    <citation type="journal article" date="2023" name="Commun. Biol.">
        <title>Genome analysis of Parmales, the sister group of diatoms, reveals the evolutionary specialization of diatoms from phago-mixotrophs to photoautotrophs.</title>
        <authorList>
            <person name="Ban H."/>
            <person name="Sato S."/>
            <person name="Yoshikawa S."/>
            <person name="Yamada K."/>
            <person name="Nakamura Y."/>
            <person name="Ichinomiya M."/>
            <person name="Sato N."/>
            <person name="Blanc-Mathieu R."/>
            <person name="Endo H."/>
            <person name="Kuwata A."/>
            <person name="Ogata H."/>
        </authorList>
    </citation>
    <scope>NUCLEOTIDE SEQUENCE [LARGE SCALE GENOMIC DNA]</scope>
</reference>
<dbReference type="Pfam" id="PF00005">
    <property type="entry name" value="ABC_tran"/>
    <property type="match status" value="2"/>
</dbReference>
<dbReference type="CDD" id="cd03249">
    <property type="entry name" value="ABC_MTABC3_MDL1_MDL2"/>
    <property type="match status" value="1"/>
</dbReference>
<dbReference type="Gene3D" id="3.40.50.300">
    <property type="entry name" value="P-loop containing nucleotide triphosphate hydrolases"/>
    <property type="match status" value="2"/>
</dbReference>
<evidence type="ECO:0000313" key="13">
    <source>
        <dbReference type="EMBL" id="GMI25951.1"/>
    </source>
</evidence>
<evidence type="ECO:0000313" key="14">
    <source>
        <dbReference type="Proteomes" id="UP001165060"/>
    </source>
</evidence>
<keyword evidence="7 10" id="KW-1133">Transmembrane helix</keyword>
<keyword evidence="14" id="KW-1185">Reference proteome</keyword>
<evidence type="ECO:0000256" key="5">
    <source>
        <dbReference type="ARBA" id="ARBA00022741"/>
    </source>
</evidence>
<evidence type="ECO:0000256" key="9">
    <source>
        <dbReference type="SAM" id="MobiDB-lite"/>
    </source>
</evidence>
<feature type="compositionally biased region" description="Acidic residues" evidence="9">
    <location>
        <begin position="746"/>
        <end position="756"/>
    </location>
</feature>
<feature type="region of interest" description="Disordered" evidence="9">
    <location>
        <begin position="707"/>
        <end position="778"/>
    </location>
</feature>
<evidence type="ECO:0000259" key="11">
    <source>
        <dbReference type="PROSITE" id="PS50893"/>
    </source>
</evidence>
<dbReference type="SUPFAM" id="SSF90123">
    <property type="entry name" value="ABC transporter transmembrane region"/>
    <property type="match status" value="2"/>
</dbReference>
<feature type="non-terminal residue" evidence="13">
    <location>
        <position position="1305"/>
    </location>
</feature>
<comment type="subcellular location">
    <subcellularLocation>
        <location evidence="1">Membrane</location>
        <topology evidence="1">Multi-pass membrane protein</topology>
    </subcellularLocation>
</comment>
<dbReference type="CDD" id="cd18577">
    <property type="entry name" value="ABC_6TM_Pgp_ABCB1_D1_like"/>
    <property type="match status" value="1"/>
</dbReference>
<dbReference type="InterPro" id="IPR003439">
    <property type="entry name" value="ABC_transporter-like_ATP-bd"/>
</dbReference>
<dbReference type="InterPro" id="IPR011527">
    <property type="entry name" value="ABC1_TM_dom"/>
</dbReference>
<feature type="transmembrane region" description="Helical" evidence="10">
    <location>
        <begin position="48"/>
        <end position="72"/>
    </location>
</feature>
<dbReference type="Gene3D" id="1.20.1560.10">
    <property type="entry name" value="ABC transporter type 1, transmembrane domain"/>
    <property type="match status" value="2"/>
</dbReference>
<dbReference type="PANTHER" id="PTHR43394:SF11">
    <property type="entry name" value="ATP-BINDING CASSETTE TRANSPORTER"/>
    <property type="match status" value="1"/>
</dbReference>
<evidence type="ECO:0000256" key="6">
    <source>
        <dbReference type="ARBA" id="ARBA00022840"/>
    </source>
</evidence>
<keyword evidence="5" id="KW-0547">Nucleotide-binding</keyword>
<dbReference type="Pfam" id="PF00664">
    <property type="entry name" value="ABC_membrane"/>
    <property type="match status" value="2"/>
</dbReference>
<keyword evidence="3 10" id="KW-0812">Transmembrane</keyword>
<dbReference type="InterPro" id="IPR003593">
    <property type="entry name" value="AAA+_ATPase"/>
</dbReference>
<name>A0ABQ6MGN7_9STRA</name>
<evidence type="ECO:0000256" key="4">
    <source>
        <dbReference type="ARBA" id="ARBA00022737"/>
    </source>
</evidence>
<dbReference type="PROSITE" id="PS50893">
    <property type="entry name" value="ABC_TRANSPORTER_2"/>
    <property type="match status" value="1"/>
</dbReference>
<gene>
    <name evidence="13" type="ORF">TeGR_g2851</name>
</gene>
<evidence type="ECO:0000256" key="1">
    <source>
        <dbReference type="ARBA" id="ARBA00004141"/>
    </source>
</evidence>
<accession>A0ABQ6MGN7</accession>
<sequence>MAATVPIDGIEMQDISTSAAEGDKKVEEEKVVPASFGDLFQFADTQTIIIFGVGNIMALFAGATLPAINIVFGEIIDAIAAPDNVSTLVNNAVIGMCVLAGFGFVSFFLAYSMIAYAGAKIANGFRLRYLDAVLRQDATFFDHAAPGSVSVMLEDAAIDIQEGLSDKFCAAVQGVCQLVAGFAVAFYFGPELSAILCACVPLLIAVTYLLTTYGSEDGIFGKEAYSAASNIASETILNIKTIFSLNAETNASKKYDDKLKIAEKAAIKQGTGAGFIGGMLFFVMFCMYGLGFWFGGKMIADSTEEAMEKYPIPVDFYTSSTYENNQNVTAFACAEYEGDQNSYDTCACGIMWDLLDESVGAVPPNCGCSYKAGTFSVESVCFTGGKTILVFFSILVGGFGLGTAGPGAKEMGKARIAAAKMLETINRKPLVDINQPGKKLTGKVAGELVLDNVMFEYKKKGTGGAAAGEDVQPVFGGVNLKIPAGKTVALVGESGCGKSTIAKLVQRFYDPSGGSILLDGTDLKKLDLKDLRSNIGVVSQEPLLFNTSVLENIRNGKPGASDAECIEAAKKANAHEFIDNFPDKYHTGVGPKGSKLGGGQKQRVAIARAILRNPAVLILDEATSALDNQSEKIVQKALDDVVTEGGRTTIVIAHRLSTVRNADIIVVLGSKEGMSTAKGSVIVEQGTHDELINIEGGLYAALASAGEGNKEGSGELEKEVQRSLSLESERLSDMEKESQRSAGAEEGTEGEDDEETGMCGGMCGGGKKKKDEKKTEEEKYKMPKNRIWEYSKNERGWIAFGTAFSAIKGCCLPLVSLVFAEMINCWYKFDMDDVRGDSLKWSYMFYALAALQLISETIQKGAFELVGERLTRRLRSDMFRSILRQDVTWFEDEANSQGVLMSRLTTDVKYVRLVTGQSVGATAETFAALTTGLVIAFSASWEICLVMTAMVPLLGVCEVFQWMAIKGSGGTIKKEMEKSQAKLTETVNGIREVQAFALEQTIAGELSQIISETVSKASTKQAIVKGVMMGLIQLVQFLVYALAFWVGGQLIDPPGDKEPVIKFEDFNKALWAMAFAASGLGQAAMFAGDAAKASNAVKSIFTMLDRRPPIDSEPWENDGLASGVTGDAVERAVATAPPKAIAEDAFNGEFDLKDVNFAYPTRKAAKVFDQLTLKIPAGKSVALVGSSGSGKSTVVQLLERFYDPIVYADDGDKQSGEPGWLELDGVKTNSLDARWLRQNMGLVGQEPVLFNDTIFNNIALGLKGKSAGEDVAARVEEAAKLANAHDFISKLADGYETNVGNAGGK</sequence>
<organism evidence="13 14">
    <name type="scientific">Tetraparma gracilis</name>
    <dbReference type="NCBI Taxonomy" id="2962635"/>
    <lineage>
        <taxon>Eukaryota</taxon>
        <taxon>Sar</taxon>
        <taxon>Stramenopiles</taxon>
        <taxon>Ochrophyta</taxon>
        <taxon>Bolidophyceae</taxon>
        <taxon>Parmales</taxon>
        <taxon>Triparmaceae</taxon>
        <taxon>Tetraparma</taxon>
    </lineage>
</organism>
<dbReference type="InterPro" id="IPR027417">
    <property type="entry name" value="P-loop_NTPase"/>
</dbReference>
<keyword evidence="6" id="KW-0067">ATP-binding</keyword>
<evidence type="ECO:0000256" key="3">
    <source>
        <dbReference type="ARBA" id="ARBA00022692"/>
    </source>
</evidence>
<dbReference type="SMART" id="SM00382">
    <property type="entry name" value="AAA"/>
    <property type="match status" value="2"/>
</dbReference>
<proteinExistence type="predicted"/>
<feature type="transmembrane region" description="Helical" evidence="10">
    <location>
        <begin position="92"/>
        <end position="119"/>
    </location>
</feature>
<dbReference type="Proteomes" id="UP001165060">
    <property type="component" value="Unassembled WGS sequence"/>
</dbReference>
<feature type="transmembrane region" description="Helical" evidence="10">
    <location>
        <begin position="193"/>
        <end position="213"/>
    </location>
</feature>
<dbReference type="SUPFAM" id="SSF52540">
    <property type="entry name" value="P-loop containing nucleoside triphosphate hydrolases"/>
    <property type="match status" value="2"/>
</dbReference>
<evidence type="ECO:0000256" key="8">
    <source>
        <dbReference type="ARBA" id="ARBA00023136"/>
    </source>
</evidence>
<dbReference type="EMBL" id="BRYB01000238">
    <property type="protein sequence ID" value="GMI25951.1"/>
    <property type="molecule type" value="Genomic_DNA"/>
</dbReference>
<feature type="domain" description="ABC transporter" evidence="11">
    <location>
        <begin position="448"/>
        <end position="704"/>
    </location>
</feature>
<feature type="domain" description="ABC transmembrane type-1" evidence="12">
    <location>
        <begin position="799"/>
        <end position="1092"/>
    </location>
</feature>
<evidence type="ECO:0000256" key="10">
    <source>
        <dbReference type="SAM" id="Phobius"/>
    </source>
</evidence>
<feature type="transmembrane region" description="Helical" evidence="10">
    <location>
        <begin position="388"/>
        <end position="408"/>
    </location>
</feature>
<protein>
    <submittedName>
        <fullName evidence="13">Uncharacterized protein</fullName>
    </submittedName>
</protein>
<dbReference type="PANTHER" id="PTHR43394">
    <property type="entry name" value="ATP-DEPENDENT PERMEASE MDL1, MITOCHONDRIAL"/>
    <property type="match status" value="1"/>
</dbReference>
<dbReference type="InterPro" id="IPR036640">
    <property type="entry name" value="ABC1_TM_sf"/>
</dbReference>
<feature type="domain" description="ABC transmembrane type-1" evidence="12">
    <location>
        <begin position="56"/>
        <end position="301"/>
    </location>
</feature>
<feature type="compositionally biased region" description="Basic and acidic residues" evidence="9">
    <location>
        <begin position="708"/>
        <end position="739"/>
    </location>
</feature>
<dbReference type="InterPro" id="IPR039421">
    <property type="entry name" value="Type_1_exporter"/>
</dbReference>
<keyword evidence="2" id="KW-0813">Transport</keyword>
<evidence type="ECO:0000259" key="12">
    <source>
        <dbReference type="PROSITE" id="PS50929"/>
    </source>
</evidence>
<comment type="caution">
    <text evidence="13">The sequence shown here is derived from an EMBL/GenBank/DDBJ whole genome shotgun (WGS) entry which is preliminary data.</text>
</comment>
<keyword evidence="4" id="KW-0677">Repeat</keyword>
<evidence type="ECO:0000256" key="7">
    <source>
        <dbReference type="ARBA" id="ARBA00022989"/>
    </source>
</evidence>